<protein>
    <recommendedName>
        <fullName evidence="4">DUF3135 domain-containing protein</fullName>
    </recommendedName>
</protein>
<reference evidence="2 3" key="1">
    <citation type="journal article" date="2009" name="Proc. Natl. Acad. Sci. U.S.A.">
        <title>The genomic basis of trophic strategy in marine bacteria.</title>
        <authorList>
            <person name="Lauro F.M."/>
            <person name="McDougald D."/>
            <person name="Thomas T."/>
            <person name="Williams T.J."/>
            <person name="Egan S."/>
            <person name="Rice S."/>
            <person name="DeMaere M.Z."/>
            <person name="Ting L."/>
            <person name="Ertan H."/>
            <person name="Johnson J."/>
            <person name="Ferriera S."/>
            <person name="Lapidus A."/>
            <person name="Anderson I."/>
            <person name="Kyrpides N."/>
            <person name="Munk A.C."/>
            <person name="Detter C."/>
            <person name="Han C.S."/>
            <person name="Brown M.V."/>
            <person name="Robb F.T."/>
            <person name="Kjelleberg S."/>
            <person name="Cavicchioli R."/>
        </authorList>
    </citation>
    <scope>NUCLEOTIDE SEQUENCE [LARGE SCALE GENOMIC DNA]</scope>
    <source>
        <strain evidence="2 3">S14</strain>
    </source>
</reference>
<dbReference type="AlphaFoldDB" id="Q1ZLQ7"/>
<evidence type="ECO:0000256" key="1">
    <source>
        <dbReference type="SAM" id="MobiDB-lite"/>
    </source>
</evidence>
<name>Q1ZLQ7_PHOAS</name>
<evidence type="ECO:0000313" key="3">
    <source>
        <dbReference type="Proteomes" id="UP000001603"/>
    </source>
</evidence>
<evidence type="ECO:0008006" key="4">
    <source>
        <dbReference type="Google" id="ProtNLM"/>
    </source>
</evidence>
<evidence type="ECO:0000313" key="2">
    <source>
        <dbReference type="EMBL" id="EAS63151.1"/>
    </source>
</evidence>
<dbReference type="Proteomes" id="UP000001603">
    <property type="component" value="Unassembled WGS sequence"/>
</dbReference>
<organism evidence="2 3">
    <name type="scientific">Photobacterium angustum (strain S14 / CCUG 15956)</name>
    <name type="common">Vibrio sp. (strain S14 / CCUG 15956)</name>
    <dbReference type="NCBI Taxonomy" id="314292"/>
    <lineage>
        <taxon>Bacteria</taxon>
        <taxon>Pseudomonadati</taxon>
        <taxon>Pseudomonadota</taxon>
        <taxon>Gammaproteobacteria</taxon>
        <taxon>Vibrionales</taxon>
        <taxon>Vibrionaceae</taxon>
        <taxon>Photobacterium</taxon>
    </lineage>
</organism>
<feature type="region of interest" description="Disordered" evidence="1">
    <location>
        <begin position="88"/>
        <end position="111"/>
    </location>
</feature>
<dbReference type="eggNOG" id="ENOG5033EY0">
    <property type="taxonomic scope" value="Bacteria"/>
</dbReference>
<dbReference type="HOGENOM" id="CLU_153204_1_0_6"/>
<proteinExistence type="predicted"/>
<accession>Q1ZLQ7</accession>
<dbReference type="InterPro" id="IPR021482">
    <property type="entry name" value="DUF3135"/>
</dbReference>
<sequence length="126" mass="14531">MDTLPNFDDMAKMAKEDPEQFEQLRQQLIENAINQAHDSMKPRLKAQQSHIDLVISRGKNPLHTTMLLRNELQRQLVRFADTLQHPYSQENAEVTPISSHPKQSENTDKTLSNASSCKKLTIFEIF</sequence>
<dbReference type="RefSeq" id="WP_005371888.1">
    <property type="nucleotide sequence ID" value="NZ_CH902603.1"/>
</dbReference>
<feature type="compositionally biased region" description="Polar residues" evidence="1">
    <location>
        <begin position="88"/>
        <end position="101"/>
    </location>
</feature>
<gene>
    <name evidence="2" type="ORF">VAS14_21522</name>
</gene>
<comment type="caution">
    <text evidence="2">The sequence shown here is derived from an EMBL/GenBank/DDBJ whole genome shotgun (WGS) entry which is preliminary data.</text>
</comment>
<dbReference type="OrthoDB" id="5917239at2"/>
<dbReference type="Pfam" id="PF11333">
    <property type="entry name" value="DUF3135"/>
    <property type="match status" value="1"/>
</dbReference>
<dbReference type="EMBL" id="AAOJ01000010">
    <property type="protein sequence ID" value="EAS63151.1"/>
    <property type="molecule type" value="Genomic_DNA"/>
</dbReference>